<dbReference type="InterPro" id="IPR018391">
    <property type="entry name" value="PQQ_b-propeller_rpt"/>
</dbReference>
<dbReference type="GO" id="GO:0016787">
    <property type="term" value="F:hydrolase activity"/>
    <property type="evidence" value="ECO:0007669"/>
    <property type="project" value="InterPro"/>
</dbReference>
<dbReference type="Pfam" id="PF13360">
    <property type="entry name" value="PQQ_2"/>
    <property type="match status" value="2"/>
</dbReference>
<proteinExistence type="predicted"/>
<dbReference type="PANTHER" id="PTHR34512">
    <property type="entry name" value="CELL SURFACE PROTEIN"/>
    <property type="match status" value="1"/>
</dbReference>
<evidence type="ECO:0000259" key="2">
    <source>
        <dbReference type="Pfam" id="PF00149"/>
    </source>
</evidence>
<dbReference type="InterPro" id="IPR004843">
    <property type="entry name" value="Calcineurin-like_PHP"/>
</dbReference>
<dbReference type="EMBL" id="FLUL01000001">
    <property type="protein sequence ID" value="SBV96599.1"/>
    <property type="molecule type" value="Genomic_DNA"/>
</dbReference>
<dbReference type="SMART" id="SM00564">
    <property type="entry name" value="PQQ"/>
    <property type="match status" value="6"/>
</dbReference>
<dbReference type="Gene3D" id="2.40.128.630">
    <property type="match status" value="1"/>
</dbReference>
<dbReference type="InterPro" id="IPR002372">
    <property type="entry name" value="PQQ_rpt_dom"/>
</dbReference>
<feature type="domain" description="Pyrrolo-quinoline quinone repeat" evidence="3">
    <location>
        <begin position="349"/>
        <end position="486"/>
    </location>
</feature>
<dbReference type="Gene3D" id="3.60.21.10">
    <property type="match status" value="1"/>
</dbReference>
<dbReference type="AlphaFoldDB" id="A0A212JAZ2"/>
<dbReference type="InterPro" id="IPR029052">
    <property type="entry name" value="Metallo-depent_PP-like"/>
</dbReference>
<evidence type="ECO:0000259" key="3">
    <source>
        <dbReference type="Pfam" id="PF13360"/>
    </source>
</evidence>
<gene>
    <name evidence="4" type="ORF">KL86DYS2_11123</name>
</gene>
<dbReference type="Gene3D" id="2.130.10.10">
    <property type="entry name" value="YVTN repeat-like/Quinoprotein amine dehydrogenase"/>
    <property type="match status" value="1"/>
</dbReference>
<dbReference type="SUPFAM" id="SSF56300">
    <property type="entry name" value="Metallo-dependent phosphatases"/>
    <property type="match status" value="1"/>
</dbReference>
<evidence type="ECO:0000256" key="1">
    <source>
        <dbReference type="SAM" id="Phobius"/>
    </source>
</evidence>
<dbReference type="Pfam" id="PF00149">
    <property type="entry name" value="Metallophos"/>
    <property type="match status" value="1"/>
</dbReference>
<name>A0A212JAZ2_9BACT</name>
<feature type="transmembrane region" description="Helical" evidence="1">
    <location>
        <begin position="44"/>
        <end position="64"/>
    </location>
</feature>
<reference evidence="4" key="1">
    <citation type="submission" date="2016-04" db="EMBL/GenBank/DDBJ databases">
        <authorList>
            <person name="Evans L.H."/>
            <person name="Alamgir A."/>
            <person name="Owens N."/>
            <person name="Weber N.D."/>
            <person name="Virtaneva K."/>
            <person name="Barbian K."/>
            <person name="Babar A."/>
            <person name="Rosenke K."/>
        </authorList>
    </citation>
    <scope>NUCLEOTIDE SEQUENCE</scope>
    <source>
        <strain evidence="4">86-2</strain>
    </source>
</reference>
<dbReference type="SUPFAM" id="SSF50998">
    <property type="entry name" value="Quinoprotein alcohol dehydrogenase-like"/>
    <property type="match status" value="1"/>
</dbReference>
<accession>A0A212JAZ2</accession>
<keyword evidence="1" id="KW-0472">Membrane</keyword>
<feature type="domain" description="Pyrrolo-quinoline quinone repeat" evidence="3">
    <location>
        <begin position="568"/>
        <end position="635"/>
    </location>
</feature>
<protein>
    <submittedName>
        <fullName evidence="4">Uncharacterized protein</fullName>
    </submittedName>
</protein>
<organism evidence="4">
    <name type="scientific">uncultured Dysgonomonas sp</name>
    <dbReference type="NCBI Taxonomy" id="206096"/>
    <lineage>
        <taxon>Bacteria</taxon>
        <taxon>Pseudomonadati</taxon>
        <taxon>Bacteroidota</taxon>
        <taxon>Bacteroidia</taxon>
        <taxon>Bacteroidales</taxon>
        <taxon>Dysgonomonadaceae</taxon>
        <taxon>Dysgonomonas</taxon>
        <taxon>environmental samples</taxon>
    </lineage>
</organism>
<feature type="domain" description="Calcineurin-like phosphoesterase" evidence="2">
    <location>
        <begin position="61"/>
        <end position="237"/>
    </location>
</feature>
<dbReference type="InterPro" id="IPR015943">
    <property type="entry name" value="WD40/YVTN_repeat-like_dom_sf"/>
</dbReference>
<dbReference type="PANTHER" id="PTHR34512:SF30">
    <property type="entry name" value="OUTER MEMBRANE PROTEIN ASSEMBLY FACTOR BAMB"/>
    <property type="match status" value="1"/>
</dbReference>
<dbReference type="InterPro" id="IPR011047">
    <property type="entry name" value="Quinoprotein_ADH-like_sf"/>
</dbReference>
<evidence type="ECO:0000313" key="4">
    <source>
        <dbReference type="EMBL" id="SBV96599.1"/>
    </source>
</evidence>
<keyword evidence="1" id="KW-0812">Transmembrane</keyword>
<keyword evidence="1" id="KW-1133">Transmembrane helix</keyword>
<sequence>MNDSKKVSKNLIYLYSSSREVILFIQLIYTNLVYMKNLSCRLPLLISLLLLAGIIKGQSFNFALVTDTHVTKDSLAYNDLKRTVDQINKTPDISFVLVTGDLTEEGDRASLEKVKGLLDQLSVKYYPLSGNHETKWSESGATDFGHIFGSERFKFEYNGITFLGFATGPIIRMMDGHVAPQDIAWLRNEFSSAKPNTPFVLVTHYPLQDGDVDNWYEVTDLARKYNVKVVLGGHYHRNLLFSYDGIPGILNRSNLRDKSDGLGGYSLYRVTPDSILVYEHKIGQEPKKWGGYSLSQKYYTEDNSIYKRPSDSVNHIYPQVKEKWITNIGNTIYSSPVVYQNKVYVGDDSGILSCLALRDGKEIWRFKTNNRIVGTPAVSNNIVVFGSADKYIYGIHANTGKQIWKYPAKEAVLGAVAIEDGIAYIGASDHTMRAINIKDGSLVWEYSQVEGYIETRPLIYEDKVIFGAWDNNMYALDRKTGGLLWKWNGGLTRMHFSPAAVWPVAAHGKVFFAAPDRVMTAVDAQTGNTVWRTKESMVRETIGLSIDKTRLYSKTMQDSVVCYSALSDTPNKIWSVNAFYGYDHAPSMPVEKNNIVYGSTKNGIVFALDARTGKLLWKHKKGNSLINTVVPLGNKECLFSSSEGVVGILSGK</sequence>